<feature type="binding site" evidence="9">
    <location>
        <position position="71"/>
    </location>
    <ligand>
        <name>[4Fe-4S] cluster</name>
        <dbReference type="ChEBI" id="CHEBI:49883"/>
        <label>2</label>
        <note>4Fe-4S-S-AdoMet</note>
    </ligand>
</feature>
<dbReference type="GO" id="GO:0009249">
    <property type="term" value="P:protein lipoylation"/>
    <property type="evidence" value="ECO:0007669"/>
    <property type="project" value="UniProtKB-UniRule"/>
</dbReference>
<keyword evidence="4 9" id="KW-0949">S-adenosyl-L-methionine</keyword>
<evidence type="ECO:0000256" key="5">
    <source>
        <dbReference type="ARBA" id="ARBA00022723"/>
    </source>
</evidence>
<dbReference type="InterPro" id="IPR003698">
    <property type="entry name" value="Lipoyl_synth"/>
</dbReference>
<comment type="pathway">
    <text evidence="9">Protein modification; protein lipoylation via endogenous pathway; protein N(6)-(lipoyl)lysine from octanoyl-[acyl-carrier-protein]: step 2/2.</text>
</comment>
<evidence type="ECO:0000256" key="1">
    <source>
        <dbReference type="ARBA" id="ARBA00022485"/>
    </source>
</evidence>
<feature type="binding site" evidence="9">
    <location>
        <position position="64"/>
    </location>
    <ligand>
        <name>[4Fe-4S] cluster</name>
        <dbReference type="ChEBI" id="CHEBI:49883"/>
        <label>2</label>
        <note>4Fe-4S-S-AdoMet</note>
    </ligand>
</feature>
<dbReference type="GO" id="GO:0005737">
    <property type="term" value="C:cytoplasm"/>
    <property type="evidence" value="ECO:0007669"/>
    <property type="project" value="UniProtKB-SubCell"/>
</dbReference>
<keyword evidence="1 9" id="KW-0004">4Fe-4S</keyword>
<dbReference type="GO" id="GO:0016992">
    <property type="term" value="F:lipoate synthase activity"/>
    <property type="evidence" value="ECO:0007669"/>
    <property type="project" value="UniProtKB-UniRule"/>
</dbReference>
<dbReference type="InterPro" id="IPR006638">
    <property type="entry name" value="Elp3/MiaA/NifB-like_rSAM"/>
</dbReference>
<comment type="subcellular location">
    <subcellularLocation>
        <location evidence="9">Cytoplasm</location>
    </subcellularLocation>
</comment>
<protein>
    <recommendedName>
        <fullName evidence="9">Lipoyl synthase</fullName>
        <ecNumber evidence="9">2.8.1.8</ecNumber>
    </recommendedName>
    <alternativeName>
        <fullName evidence="9">Lip-syn</fullName>
        <shortName evidence="9">LS</shortName>
    </alternativeName>
    <alternativeName>
        <fullName evidence="9">Lipoate synthase</fullName>
    </alternativeName>
    <alternativeName>
        <fullName evidence="9">Lipoic acid synthase</fullName>
    </alternativeName>
    <alternativeName>
        <fullName evidence="9">Sulfur insertion protein LipA</fullName>
    </alternativeName>
</protein>
<dbReference type="UniPathway" id="UPA00538">
    <property type="reaction ID" value="UER00593"/>
</dbReference>
<dbReference type="RefSeq" id="WP_101259790.1">
    <property type="nucleotide sequence ID" value="NZ_MVDD01000001.1"/>
</dbReference>
<dbReference type="NCBIfam" id="TIGR00510">
    <property type="entry name" value="lipA"/>
    <property type="match status" value="1"/>
</dbReference>
<feature type="domain" description="Radical SAM core" evidence="10">
    <location>
        <begin position="50"/>
        <end position="264"/>
    </location>
</feature>
<keyword evidence="5 9" id="KW-0479">Metal-binding</keyword>
<dbReference type="GO" id="GO:0051539">
    <property type="term" value="F:4 iron, 4 sulfur cluster binding"/>
    <property type="evidence" value="ECO:0007669"/>
    <property type="project" value="UniProtKB-UniRule"/>
</dbReference>
<comment type="similarity">
    <text evidence="9">Belongs to the radical SAM superfamily. Lipoyl synthase family.</text>
</comment>
<dbReference type="Pfam" id="PF04055">
    <property type="entry name" value="Radical_SAM"/>
    <property type="match status" value="1"/>
</dbReference>
<feature type="binding site" evidence="9">
    <location>
        <position position="275"/>
    </location>
    <ligand>
        <name>[4Fe-4S] cluster</name>
        <dbReference type="ChEBI" id="CHEBI:49883"/>
        <label>1</label>
    </ligand>
</feature>
<dbReference type="CDD" id="cd01335">
    <property type="entry name" value="Radical_SAM"/>
    <property type="match status" value="1"/>
</dbReference>
<comment type="catalytic activity">
    <reaction evidence="8 9">
        <text>[[Fe-S] cluster scaffold protein carrying a second [4Fe-4S](2+) cluster] + N(6)-octanoyl-L-lysyl-[protein] + 2 oxidized [2Fe-2S]-[ferredoxin] + 2 S-adenosyl-L-methionine + 4 H(+) = [[Fe-S] cluster scaffold protein] + N(6)-[(R)-dihydrolipoyl]-L-lysyl-[protein] + 4 Fe(3+) + 2 hydrogen sulfide + 2 5'-deoxyadenosine + 2 L-methionine + 2 reduced [2Fe-2S]-[ferredoxin]</text>
        <dbReference type="Rhea" id="RHEA:16585"/>
        <dbReference type="Rhea" id="RHEA-COMP:9928"/>
        <dbReference type="Rhea" id="RHEA-COMP:10000"/>
        <dbReference type="Rhea" id="RHEA-COMP:10001"/>
        <dbReference type="Rhea" id="RHEA-COMP:10475"/>
        <dbReference type="Rhea" id="RHEA-COMP:14568"/>
        <dbReference type="Rhea" id="RHEA-COMP:14569"/>
        <dbReference type="ChEBI" id="CHEBI:15378"/>
        <dbReference type="ChEBI" id="CHEBI:17319"/>
        <dbReference type="ChEBI" id="CHEBI:29034"/>
        <dbReference type="ChEBI" id="CHEBI:29919"/>
        <dbReference type="ChEBI" id="CHEBI:33722"/>
        <dbReference type="ChEBI" id="CHEBI:33737"/>
        <dbReference type="ChEBI" id="CHEBI:33738"/>
        <dbReference type="ChEBI" id="CHEBI:57844"/>
        <dbReference type="ChEBI" id="CHEBI:59789"/>
        <dbReference type="ChEBI" id="CHEBI:78809"/>
        <dbReference type="ChEBI" id="CHEBI:83100"/>
        <dbReference type="EC" id="2.8.1.8"/>
    </reaction>
</comment>
<dbReference type="SFLD" id="SFLDF00271">
    <property type="entry name" value="lipoyl_synthase"/>
    <property type="match status" value="1"/>
</dbReference>
<evidence type="ECO:0000256" key="4">
    <source>
        <dbReference type="ARBA" id="ARBA00022691"/>
    </source>
</evidence>
<evidence type="ECO:0000313" key="12">
    <source>
        <dbReference type="Proteomes" id="UP000233535"/>
    </source>
</evidence>
<keyword evidence="2 9" id="KW-0963">Cytoplasm</keyword>
<dbReference type="NCBIfam" id="NF009544">
    <property type="entry name" value="PRK12928.1"/>
    <property type="match status" value="1"/>
</dbReference>
<dbReference type="OrthoDB" id="9787898at2"/>
<evidence type="ECO:0000256" key="7">
    <source>
        <dbReference type="ARBA" id="ARBA00023014"/>
    </source>
</evidence>
<dbReference type="GO" id="GO:0046872">
    <property type="term" value="F:metal ion binding"/>
    <property type="evidence" value="ECO:0007669"/>
    <property type="project" value="UniProtKB-KW"/>
</dbReference>
<proteinExistence type="inferred from homology"/>
<evidence type="ECO:0000313" key="11">
    <source>
        <dbReference type="EMBL" id="PKQ65855.1"/>
    </source>
</evidence>
<feature type="binding site" evidence="9">
    <location>
        <position position="38"/>
    </location>
    <ligand>
        <name>[4Fe-4S] cluster</name>
        <dbReference type="ChEBI" id="CHEBI:49883"/>
        <label>1</label>
    </ligand>
</feature>
<accession>A0A2N3I6C8</accession>
<dbReference type="InterPro" id="IPR007197">
    <property type="entry name" value="rSAM"/>
</dbReference>
<organism evidence="11 12">
    <name type="scientific">Labilibaculum filiforme</name>
    <dbReference type="NCBI Taxonomy" id="1940526"/>
    <lineage>
        <taxon>Bacteria</taxon>
        <taxon>Pseudomonadati</taxon>
        <taxon>Bacteroidota</taxon>
        <taxon>Bacteroidia</taxon>
        <taxon>Marinilabiliales</taxon>
        <taxon>Marinifilaceae</taxon>
        <taxon>Labilibaculum</taxon>
    </lineage>
</organism>
<keyword evidence="3 9" id="KW-0808">Transferase</keyword>
<reference evidence="11 12" key="1">
    <citation type="journal article" date="2017" name="Front. Microbiol.">
        <title>Labilibaculum manganireducens gen. nov., sp. nov. and Labilibaculum filiforme sp. nov., Novel Bacteroidetes Isolated from Subsurface Sediments of the Baltic Sea.</title>
        <authorList>
            <person name="Vandieken V."/>
            <person name="Marshall I.P."/>
            <person name="Niemann H."/>
            <person name="Engelen B."/>
            <person name="Cypionka H."/>
        </authorList>
    </citation>
    <scope>NUCLEOTIDE SEQUENCE [LARGE SCALE GENOMIC DNA]</scope>
    <source>
        <strain evidence="11 12">59.16B</strain>
    </source>
</reference>
<dbReference type="SFLD" id="SFLDS00029">
    <property type="entry name" value="Radical_SAM"/>
    <property type="match status" value="1"/>
</dbReference>
<keyword evidence="12" id="KW-1185">Reference proteome</keyword>
<dbReference type="InterPro" id="IPR013785">
    <property type="entry name" value="Aldolase_TIM"/>
</dbReference>
<feature type="binding site" evidence="9">
    <location>
        <position position="43"/>
    </location>
    <ligand>
        <name>[4Fe-4S] cluster</name>
        <dbReference type="ChEBI" id="CHEBI:49883"/>
        <label>1</label>
    </ligand>
</feature>
<comment type="function">
    <text evidence="9">Catalyzes the radical-mediated insertion of two sulfur atoms into the C-6 and C-8 positions of the octanoyl moiety bound to the lipoyl domains of lipoate-dependent enzymes, thereby converting the octanoylated domains into lipoylated derivatives.</text>
</comment>
<dbReference type="PANTHER" id="PTHR10949">
    <property type="entry name" value="LIPOYL SYNTHASE"/>
    <property type="match status" value="1"/>
</dbReference>
<feature type="binding site" evidence="9">
    <location>
        <position position="49"/>
    </location>
    <ligand>
        <name>[4Fe-4S] cluster</name>
        <dbReference type="ChEBI" id="CHEBI:49883"/>
        <label>1</label>
    </ligand>
</feature>
<dbReference type="EMBL" id="MVDD01000001">
    <property type="protein sequence ID" value="PKQ65855.1"/>
    <property type="molecule type" value="Genomic_DNA"/>
</dbReference>
<comment type="cofactor">
    <cofactor evidence="9">
        <name>[4Fe-4S] cluster</name>
        <dbReference type="ChEBI" id="CHEBI:49883"/>
    </cofactor>
    <text evidence="9">Binds 2 [4Fe-4S] clusters per subunit. One cluster is coordinated with 3 cysteines and an exchangeable S-adenosyl-L-methionine.</text>
</comment>
<dbReference type="PROSITE" id="PS51918">
    <property type="entry name" value="RADICAL_SAM"/>
    <property type="match status" value="1"/>
</dbReference>
<dbReference type="FunFam" id="3.20.20.70:FF:000040">
    <property type="entry name" value="Lipoyl synthase"/>
    <property type="match status" value="1"/>
</dbReference>
<dbReference type="PIRSF" id="PIRSF005963">
    <property type="entry name" value="Lipoyl_synth"/>
    <property type="match status" value="1"/>
</dbReference>
<evidence type="ECO:0000259" key="10">
    <source>
        <dbReference type="PROSITE" id="PS51918"/>
    </source>
</evidence>
<evidence type="ECO:0000256" key="8">
    <source>
        <dbReference type="ARBA" id="ARBA00047326"/>
    </source>
</evidence>
<feature type="binding site" evidence="9">
    <location>
        <position position="68"/>
    </location>
    <ligand>
        <name>[4Fe-4S] cluster</name>
        <dbReference type="ChEBI" id="CHEBI:49883"/>
        <label>2</label>
        <note>4Fe-4S-S-AdoMet</note>
    </ligand>
</feature>
<dbReference type="NCBIfam" id="NF004019">
    <property type="entry name" value="PRK05481.1"/>
    <property type="match status" value="1"/>
</dbReference>
<evidence type="ECO:0000256" key="9">
    <source>
        <dbReference type="HAMAP-Rule" id="MF_00206"/>
    </source>
</evidence>
<evidence type="ECO:0000256" key="2">
    <source>
        <dbReference type="ARBA" id="ARBA00022490"/>
    </source>
</evidence>
<name>A0A2N3I6C8_9BACT</name>
<dbReference type="HAMAP" id="MF_00206">
    <property type="entry name" value="Lipoyl_synth"/>
    <property type="match status" value="1"/>
</dbReference>
<comment type="caution">
    <text evidence="11">The sequence shown here is derived from an EMBL/GenBank/DDBJ whole genome shotgun (WGS) entry which is preliminary data.</text>
</comment>
<keyword evidence="7 9" id="KW-0411">Iron-sulfur</keyword>
<dbReference type="SUPFAM" id="SSF102114">
    <property type="entry name" value="Radical SAM enzymes"/>
    <property type="match status" value="1"/>
</dbReference>
<dbReference type="PANTHER" id="PTHR10949:SF0">
    <property type="entry name" value="LIPOYL SYNTHASE, MITOCHONDRIAL"/>
    <property type="match status" value="1"/>
</dbReference>
<evidence type="ECO:0000256" key="3">
    <source>
        <dbReference type="ARBA" id="ARBA00022679"/>
    </source>
</evidence>
<dbReference type="Gene3D" id="3.20.20.70">
    <property type="entry name" value="Aldolase class I"/>
    <property type="match status" value="1"/>
</dbReference>
<evidence type="ECO:0000256" key="6">
    <source>
        <dbReference type="ARBA" id="ARBA00023004"/>
    </source>
</evidence>
<dbReference type="InterPro" id="IPR058240">
    <property type="entry name" value="rSAM_sf"/>
</dbReference>
<dbReference type="SMART" id="SM00729">
    <property type="entry name" value="Elp3"/>
    <property type="match status" value="1"/>
</dbReference>
<dbReference type="AlphaFoldDB" id="A0A2N3I6C8"/>
<dbReference type="EC" id="2.8.1.8" evidence="9"/>
<dbReference type="SFLD" id="SFLDG01058">
    <property type="entry name" value="lipoyl_synthase_like"/>
    <property type="match status" value="1"/>
</dbReference>
<gene>
    <name evidence="9" type="primary">lipA</name>
    <name evidence="11" type="ORF">BZG02_02295</name>
</gene>
<dbReference type="Proteomes" id="UP000233535">
    <property type="component" value="Unassembled WGS sequence"/>
</dbReference>
<sequence>MKMNTRRKPDWLKIQLPKGDDYAYINGIVKENGLHTICSSGKCPNVGECWGNGTATFMILGNICTRACKFCNVPTGKPLEADWKEPKRLARSIKLMKLKHAVITSVDRDDLEDGGSGIWAETIKCIKEVTPETTLEVLIPDFNGKKEDIQRVIDKNPEVISHNLETVRRLTREVRSKAKYDLSLQVLKQISASGIVAKSGIMLGLGEKEEEIYQVMDDLLEAGVRVMTIGQYLQPTKNHLEVKEYITPEVFKKYETVGLEKGFAFVESTPLVRSSYHAERHVNALNLKRSLSND</sequence>
<keyword evidence="6 9" id="KW-0408">Iron</keyword>